<keyword evidence="8 14" id="KW-0735">Signal-anchor</keyword>
<evidence type="ECO:0000313" key="17">
    <source>
        <dbReference type="Proteomes" id="UP001364617"/>
    </source>
</evidence>
<evidence type="ECO:0000256" key="9">
    <source>
        <dbReference type="ARBA" id="ARBA00022989"/>
    </source>
</evidence>
<dbReference type="AlphaFoldDB" id="A0AAN9HCL7"/>
<keyword evidence="17" id="KW-1185">Reference proteome</keyword>
<keyword evidence="12" id="KW-1015">Disulfide bond</keyword>
<keyword evidence="7" id="KW-0967">Endosome</keyword>
<organism evidence="16 17">
    <name type="scientific">Phoxinus phoxinus</name>
    <name type="common">Eurasian minnow</name>
    <dbReference type="NCBI Taxonomy" id="58324"/>
    <lineage>
        <taxon>Eukaryota</taxon>
        <taxon>Metazoa</taxon>
        <taxon>Chordata</taxon>
        <taxon>Craniata</taxon>
        <taxon>Vertebrata</taxon>
        <taxon>Euteleostomi</taxon>
        <taxon>Actinopterygii</taxon>
        <taxon>Neopterygii</taxon>
        <taxon>Teleostei</taxon>
        <taxon>Ostariophysi</taxon>
        <taxon>Cypriniformes</taxon>
        <taxon>Leuciscidae</taxon>
        <taxon>Phoxininae</taxon>
        <taxon>Phoxinus</taxon>
    </lineage>
</organism>
<dbReference type="EMBL" id="JAYKXH010000005">
    <property type="protein sequence ID" value="KAK7169070.1"/>
    <property type="molecule type" value="Genomic_DNA"/>
</dbReference>
<accession>A0AAN9HCL7</accession>
<keyword evidence="13" id="KW-0325">Glycoprotein</keyword>
<dbReference type="Proteomes" id="UP001364617">
    <property type="component" value="Unassembled WGS sequence"/>
</dbReference>
<evidence type="ECO:0000256" key="1">
    <source>
        <dbReference type="ARBA" id="ARBA00004323"/>
    </source>
</evidence>
<evidence type="ECO:0000256" key="8">
    <source>
        <dbReference type="ARBA" id="ARBA00022968"/>
    </source>
</evidence>
<comment type="caution">
    <text evidence="16">The sequence shown here is derived from an EMBL/GenBank/DDBJ whole genome shotgun (WGS) entry which is preliminary data.</text>
</comment>
<keyword evidence="10" id="KW-0333">Golgi apparatus</keyword>
<evidence type="ECO:0000256" key="12">
    <source>
        <dbReference type="ARBA" id="ARBA00023157"/>
    </source>
</evidence>
<dbReference type="InterPro" id="IPR040145">
    <property type="entry name" value="ITM2"/>
</dbReference>
<comment type="subcellular location">
    <subcellularLocation>
        <location evidence="2">Cell membrane</location>
        <topology evidence="2">Single-pass type II membrane protein</topology>
    </subcellularLocation>
    <subcellularLocation>
        <location evidence="3">Endosome membrane</location>
        <topology evidence="3">Single-pass type II membrane protein</topology>
    </subcellularLocation>
    <subcellularLocation>
        <location evidence="1">Golgi apparatus membrane</location>
        <topology evidence="1">Single-pass type II membrane protein</topology>
    </subcellularLocation>
    <subcellularLocation>
        <location evidence="14">Membrane</location>
        <topology evidence="14">Single-pass type II membrane protein</topology>
    </subcellularLocation>
</comment>
<dbReference type="SMART" id="SM01039">
    <property type="entry name" value="BRICHOS"/>
    <property type="match status" value="1"/>
</dbReference>
<evidence type="ECO:0000256" key="10">
    <source>
        <dbReference type="ARBA" id="ARBA00023034"/>
    </source>
</evidence>
<feature type="transmembrane region" description="Helical" evidence="14">
    <location>
        <begin position="39"/>
        <end position="63"/>
    </location>
</feature>
<dbReference type="InterPro" id="IPR007084">
    <property type="entry name" value="BRICHOS_dom"/>
</dbReference>
<evidence type="ECO:0000256" key="2">
    <source>
        <dbReference type="ARBA" id="ARBA00004401"/>
    </source>
</evidence>
<dbReference type="PANTHER" id="PTHR10962:SF4">
    <property type="entry name" value="INTEGRAL MEMBRANE PROTEIN 2B"/>
    <property type="match status" value="1"/>
</dbReference>
<evidence type="ECO:0000256" key="14">
    <source>
        <dbReference type="RuleBase" id="RU367061"/>
    </source>
</evidence>
<evidence type="ECO:0000256" key="13">
    <source>
        <dbReference type="ARBA" id="ARBA00023180"/>
    </source>
</evidence>
<keyword evidence="5 14" id="KW-1003">Cell membrane</keyword>
<name>A0AAN9HCL7_9TELE</name>
<keyword evidence="11 14" id="KW-0472">Membrane</keyword>
<dbReference type="Pfam" id="PF04089">
    <property type="entry name" value="BRICHOS"/>
    <property type="match status" value="1"/>
</dbReference>
<evidence type="ECO:0000256" key="3">
    <source>
        <dbReference type="ARBA" id="ARBA00004639"/>
    </source>
</evidence>
<dbReference type="GO" id="GO:0042985">
    <property type="term" value="P:negative regulation of amyloid precursor protein biosynthetic process"/>
    <property type="evidence" value="ECO:0007669"/>
    <property type="project" value="TreeGrafter"/>
</dbReference>
<dbReference type="GO" id="GO:0005886">
    <property type="term" value="C:plasma membrane"/>
    <property type="evidence" value="ECO:0007669"/>
    <property type="project" value="UniProtKB-SubCell"/>
</dbReference>
<evidence type="ECO:0000313" key="16">
    <source>
        <dbReference type="EMBL" id="KAK7169070.1"/>
    </source>
</evidence>
<dbReference type="PANTHER" id="PTHR10962">
    <property type="entry name" value="INTEGRAL TRANSMEMBRANE PROTEIN 2"/>
    <property type="match status" value="1"/>
</dbReference>
<dbReference type="GO" id="GO:0000139">
    <property type="term" value="C:Golgi membrane"/>
    <property type="evidence" value="ECO:0007669"/>
    <property type="project" value="UniProtKB-SubCell"/>
</dbReference>
<keyword evidence="6 14" id="KW-0812">Transmembrane</keyword>
<sequence>MVKVSFNTALALKDPKKESLIPDVQDPEAAVWVRQRSKVWCWCFCLGLALVLSGIVVGGAYLYRYYVLEKPDNEVELIQFRESDPAGFLRNFNMEDEFFCGMEYSEEDYEFDEEVEMGMPLRRIEENVSFFEDDEVELIQVPVPEFKDSDPAGILHDFKMRLTAYLDLNLNKCYIIALNTSVVMPPQDFHEFLVNIKGGMYLPQSYLVHEEMMVTEKLDSTGDLGYYINNLCNDKDTYRLQRRDTILGMQKREALTCHKIRHFESKFVVETLICEP</sequence>
<evidence type="ECO:0000259" key="15">
    <source>
        <dbReference type="PROSITE" id="PS50869"/>
    </source>
</evidence>
<dbReference type="GO" id="GO:0010008">
    <property type="term" value="C:endosome membrane"/>
    <property type="evidence" value="ECO:0007669"/>
    <property type="project" value="UniProtKB-SubCell"/>
</dbReference>
<protein>
    <recommendedName>
        <fullName evidence="14">Integral membrane protein 2</fullName>
    </recommendedName>
</protein>
<reference evidence="16 17" key="1">
    <citation type="submission" date="2024-02" db="EMBL/GenBank/DDBJ databases">
        <title>Chromosome-level genome assembly of the Eurasian Minnow (Phoxinus phoxinus).</title>
        <authorList>
            <person name="Oriowo T.O."/>
            <person name="Martin S."/>
            <person name="Stange M."/>
            <person name="Chrysostomakis Y."/>
            <person name="Brown T."/>
            <person name="Winkler S."/>
            <person name="Kukowka S."/>
            <person name="Myers E.W."/>
            <person name="Bohne A."/>
        </authorList>
    </citation>
    <scope>NUCLEOTIDE SEQUENCE [LARGE SCALE GENOMIC DNA]</scope>
    <source>
        <strain evidence="16">ZFMK-TIS-60720</strain>
        <tissue evidence="16">Whole Organism</tissue>
    </source>
</reference>
<proteinExistence type="inferred from homology"/>
<dbReference type="GO" id="GO:0001540">
    <property type="term" value="F:amyloid-beta binding"/>
    <property type="evidence" value="ECO:0007669"/>
    <property type="project" value="TreeGrafter"/>
</dbReference>
<comment type="similarity">
    <text evidence="4 14">Belongs to the ITM2 family.</text>
</comment>
<evidence type="ECO:0000256" key="11">
    <source>
        <dbReference type="ARBA" id="ARBA00023136"/>
    </source>
</evidence>
<keyword evidence="9 14" id="KW-1133">Transmembrane helix</keyword>
<evidence type="ECO:0000256" key="5">
    <source>
        <dbReference type="ARBA" id="ARBA00022475"/>
    </source>
</evidence>
<feature type="domain" description="BRICHOS" evidence="15">
    <location>
        <begin position="146"/>
        <end position="240"/>
    </location>
</feature>
<evidence type="ECO:0000256" key="7">
    <source>
        <dbReference type="ARBA" id="ARBA00022753"/>
    </source>
</evidence>
<evidence type="ECO:0000256" key="4">
    <source>
        <dbReference type="ARBA" id="ARBA00006794"/>
    </source>
</evidence>
<dbReference type="GO" id="GO:0070062">
    <property type="term" value="C:extracellular exosome"/>
    <property type="evidence" value="ECO:0007669"/>
    <property type="project" value="TreeGrafter"/>
</dbReference>
<evidence type="ECO:0000256" key="6">
    <source>
        <dbReference type="ARBA" id="ARBA00022692"/>
    </source>
</evidence>
<gene>
    <name evidence="16" type="ORF">R3I93_005156</name>
</gene>
<dbReference type="PROSITE" id="PS50869">
    <property type="entry name" value="BRICHOS"/>
    <property type="match status" value="1"/>
</dbReference>